<evidence type="ECO:0000259" key="2">
    <source>
        <dbReference type="Pfam" id="PF13478"/>
    </source>
</evidence>
<feature type="domain" description="XdhC- CoxI" evidence="1">
    <location>
        <begin position="16"/>
        <end position="81"/>
    </location>
</feature>
<dbReference type="Gene3D" id="3.40.50.720">
    <property type="entry name" value="NAD(P)-binding Rossmann-like Domain"/>
    <property type="match status" value="1"/>
</dbReference>
<dbReference type="EMBL" id="AP017928">
    <property type="protein sequence ID" value="BBA34993.1"/>
    <property type="molecule type" value="Genomic_DNA"/>
</dbReference>
<dbReference type="RefSeq" id="WP_119630276.1">
    <property type="nucleotide sequence ID" value="NZ_AP017928.1"/>
</dbReference>
<evidence type="ECO:0000313" key="3">
    <source>
        <dbReference type="EMBL" id="BBA34993.1"/>
    </source>
</evidence>
<accession>A0A250KTI9</accession>
<reference evidence="3 4" key="1">
    <citation type="submission" date="2016-12" db="EMBL/GenBank/DDBJ databases">
        <title>Genome sequencing of Methylocaldum marinum.</title>
        <authorList>
            <person name="Takeuchi M."/>
            <person name="Kamagata Y."/>
            <person name="Hiraoka S."/>
            <person name="Oshima K."/>
            <person name="Hattori M."/>
            <person name="Iwasaki W."/>
        </authorList>
    </citation>
    <scope>NUCLEOTIDE SEQUENCE [LARGE SCALE GENOMIC DNA]</scope>
    <source>
        <strain evidence="3 4">S8</strain>
    </source>
</reference>
<dbReference type="InterPro" id="IPR003777">
    <property type="entry name" value="XdhC_CoxI"/>
</dbReference>
<name>A0A250KTI9_9GAMM</name>
<dbReference type="InterPro" id="IPR027051">
    <property type="entry name" value="XdhC_Rossmann_dom"/>
</dbReference>
<organism evidence="3 4">
    <name type="scientific">Methylocaldum marinum</name>
    <dbReference type="NCBI Taxonomy" id="1432792"/>
    <lineage>
        <taxon>Bacteria</taxon>
        <taxon>Pseudomonadati</taxon>
        <taxon>Pseudomonadota</taxon>
        <taxon>Gammaproteobacteria</taxon>
        <taxon>Methylococcales</taxon>
        <taxon>Methylococcaceae</taxon>
        <taxon>Methylocaldum</taxon>
    </lineage>
</organism>
<evidence type="ECO:0000313" key="4">
    <source>
        <dbReference type="Proteomes" id="UP000266313"/>
    </source>
</evidence>
<dbReference type="Proteomes" id="UP000266313">
    <property type="component" value="Chromosome"/>
</dbReference>
<dbReference type="KEGG" id="mmai:sS8_3050"/>
<dbReference type="Pfam" id="PF13478">
    <property type="entry name" value="XdhC_C"/>
    <property type="match status" value="1"/>
</dbReference>
<evidence type="ECO:0000259" key="1">
    <source>
        <dbReference type="Pfam" id="PF02625"/>
    </source>
</evidence>
<dbReference type="PANTHER" id="PTHR30388:SF6">
    <property type="entry name" value="XANTHINE DEHYDROGENASE SUBUNIT A-RELATED"/>
    <property type="match status" value="1"/>
</dbReference>
<proteinExistence type="predicted"/>
<dbReference type="OrthoDB" id="9815497at2"/>
<dbReference type="InterPro" id="IPR052698">
    <property type="entry name" value="MoCofactor_Util/Proc"/>
</dbReference>
<dbReference type="AlphaFoldDB" id="A0A250KTI9"/>
<dbReference type="PANTHER" id="PTHR30388">
    <property type="entry name" value="ALDEHYDE OXIDOREDUCTASE MOLYBDENUM COFACTOR ASSEMBLY PROTEIN"/>
    <property type="match status" value="1"/>
</dbReference>
<sequence length="377" mass="40237">MSQSKELQDILAALDQAGKPRVLATVIEARGSTYRRAGARLLILDDGTLVGGLSGGCLEIDILARSEDITADGRPTVITYDHSSDADLVFGLALGCNGVIRVLIEPLPGGEPPAYLRAIQTSLALRQAMALAVVVGCSDDLGHRPGERLWIGADIAIGGELARSAYAECIIDDAREVLNSGRSELKTYGSGAGELEIFIESVRPPPSLIIFGAGHDAIPLADLGKRLGWHITVVDGRPAFVSRERFPMADEVCLCRAEAVPNDISLQETGAAVVMNHHYHHDRAILAHLLASPVPYVGVLGPRERTRKMLEELDRDGLGFDQTRLSRLHGPAGLDLGAETPDQVALSIIAEILAVSSGRSGAPLKYREAPIHEPPVF</sequence>
<feature type="domain" description="XdhC Rossmann" evidence="2">
    <location>
        <begin position="208"/>
        <end position="352"/>
    </location>
</feature>
<dbReference type="Pfam" id="PF02625">
    <property type="entry name" value="XdhC_CoxI"/>
    <property type="match status" value="1"/>
</dbReference>
<keyword evidence="4" id="KW-1185">Reference proteome</keyword>
<gene>
    <name evidence="3" type="ORF">sS8_3050</name>
</gene>
<protein>
    <submittedName>
        <fullName evidence="3">Xanthine dehydrogenase</fullName>
    </submittedName>
</protein>